<dbReference type="STRING" id="763665.A0A2G5B7T6"/>
<evidence type="ECO:0000256" key="5">
    <source>
        <dbReference type="ARBA" id="ARBA00022741"/>
    </source>
</evidence>
<dbReference type="InterPro" id="IPR027417">
    <property type="entry name" value="P-loop_NTPase"/>
</dbReference>
<evidence type="ECO:0000256" key="9">
    <source>
        <dbReference type="ARBA" id="ARBA00023289"/>
    </source>
</evidence>
<protein>
    <submittedName>
        <fullName evidence="10">Uncharacterized protein</fullName>
    </submittedName>
</protein>
<dbReference type="PRINTS" id="PR00449">
    <property type="entry name" value="RASTRNSFRMNG"/>
</dbReference>
<accession>A0A2G5B7T6</accession>
<dbReference type="InterPro" id="IPR005225">
    <property type="entry name" value="Small_GTP-bd"/>
</dbReference>
<dbReference type="GO" id="GO:0005525">
    <property type="term" value="F:GTP binding"/>
    <property type="evidence" value="ECO:0007669"/>
    <property type="project" value="UniProtKB-KW"/>
</dbReference>
<dbReference type="NCBIfam" id="TIGR00231">
    <property type="entry name" value="small_GTP"/>
    <property type="match status" value="1"/>
</dbReference>
<dbReference type="InterPro" id="IPR001806">
    <property type="entry name" value="Small_GTPase"/>
</dbReference>
<name>A0A2G5B7T6_COERN</name>
<evidence type="ECO:0000313" key="11">
    <source>
        <dbReference type="Proteomes" id="UP000242474"/>
    </source>
</evidence>
<keyword evidence="5" id="KW-0547">Nucleotide-binding</keyword>
<dbReference type="AlphaFoldDB" id="A0A2G5B7T6"/>
<keyword evidence="3" id="KW-1003">Cell membrane</keyword>
<dbReference type="SMART" id="SM00173">
    <property type="entry name" value="RAS"/>
    <property type="match status" value="1"/>
</dbReference>
<organism evidence="10 11">
    <name type="scientific">Coemansia reversa (strain ATCC 12441 / NRRL 1564)</name>
    <dbReference type="NCBI Taxonomy" id="763665"/>
    <lineage>
        <taxon>Eukaryota</taxon>
        <taxon>Fungi</taxon>
        <taxon>Fungi incertae sedis</taxon>
        <taxon>Zoopagomycota</taxon>
        <taxon>Kickxellomycotina</taxon>
        <taxon>Kickxellomycetes</taxon>
        <taxon>Kickxellales</taxon>
        <taxon>Kickxellaceae</taxon>
        <taxon>Coemansia</taxon>
    </lineage>
</organism>
<dbReference type="Gene3D" id="3.40.50.300">
    <property type="entry name" value="P-loop containing nucleotide triphosphate hydrolases"/>
    <property type="match status" value="1"/>
</dbReference>
<dbReference type="InterPro" id="IPR003578">
    <property type="entry name" value="Small_GTPase_Rho"/>
</dbReference>
<dbReference type="GO" id="GO:0007264">
    <property type="term" value="P:small GTPase-mediated signal transduction"/>
    <property type="evidence" value="ECO:0007669"/>
    <property type="project" value="InterPro"/>
</dbReference>
<evidence type="ECO:0000256" key="4">
    <source>
        <dbReference type="ARBA" id="ARBA00022481"/>
    </source>
</evidence>
<evidence type="ECO:0000313" key="10">
    <source>
        <dbReference type="EMBL" id="PIA15060.1"/>
    </source>
</evidence>
<keyword evidence="4" id="KW-0488">Methylation</keyword>
<evidence type="ECO:0000256" key="8">
    <source>
        <dbReference type="ARBA" id="ARBA00023288"/>
    </source>
</evidence>
<dbReference type="SUPFAM" id="SSF52540">
    <property type="entry name" value="P-loop containing nucleoside triphosphate hydrolases"/>
    <property type="match status" value="1"/>
</dbReference>
<keyword evidence="8" id="KW-0449">Lipoprotein</keyword>
<dbReference type="PANTHER" id="PTHR24072">
    <property type="entry name" value="RHO FAMILY GTPASE"/>
    <property type="match status" value="1"/>
</dbReference>
<dbReference type="OrthoDB" id="8830751at2759"/>
<dbReference type="PROSITE" id="PS51419">
    <property type="entry name" value="RAB"/>
    <property type="match status" value="1"/>
</dbReference>
<dbReference type="Proteomes" id="UP000242474">
    <property type="component" value="Unassembled WGS sequence"/>
</dbReference>
<keyword evidence="11" id="KW-1185">Reference proteome</keyword>
<evidence type="ECO:0000256" key="2">
    <source>
        <dbReference type="ARBA" id="ARBA00010142"/>
    </source>
</evidence>
<evidence type="ECO:0000256" key="3">
    <source>
        <dbReference type="ARBA" id="ARBA00022475"/>
    </source>
</evidence>
<keyword evidence="7" id="KW-0472">Membrane</keyword>
<proteinExistence type="inferred from homology"/>
<dbReference type="FunFam" id="3.40.50.300:FF:000983">
    <property type="entry name" value="Rho family GTPase"/>
    <property type="match status" value="1"/>
</dbReference>
<gene>
    <name evidence="10" type="ORF">COEREDRAFT_82267</name>
</gene>
<comment type="similarity">
    <text evidence="2">Belongs to the small GTPase superfamily. Rho family.</text>
</comment>
<sequence>MEETALRVERKIVVVGDGACGKTCLLRTFHDGRFPEDQQYIPTVFDVCIKEVQYCGGTVELGLWDTAGQEDYDRLRIMAYPDADIVLICFSVDVVDSLGNVIEKWLPEVKEMAPNAQTMLVALKIDLRTDSEAIDHIRRIYQRDPLSYEDGKRVSQALNMPYIECSAKKNQHVGDVFSQALSMIVNTNEFTTEKSSSCCAIL</sequence>
<dbReference type="GO" id="GO:0005886">
    <property type="term" value="C:plasma membrane"/>
    <property type="evidence" value="ECO:0007669"/>
    <property type="project" value="UniProtKB-SubCell"/>
</dbReference>
<keyword evidence="9" id="KW-0636">Prenylation</keyword>
<reference evidence="10 11" key="1">
    <citation type="journal article" date="2015" name="Genome Biol. Evol.">
        <title>Phylogenomic analyses indicate that early fungi evolved digesting cell walls of algal ancestors of land plants.</title>
        <authorList>
            <person name="Chang Y."/>
            <person name="Wang S."/>
            <person name="Sekimoto S."/>
            <person name="Aerts A.L."/>
            <person name="Choi C."/>
            <person name="Clum A."/>
            <person name="LaButti K.M."/>
            <person name="Lindquist E.A."/>
            <person name="Yee Ngan C."/>
            <person name="Ohm R.A."/>
            <person name="Salamov A.A."/>
            <person name="Grigoriev I.V."/>
            <person name="Spatafora J.W."/>
            <person name="Berbee M.L."/>
        </authorList>
    </citation>
    <scope>NUCLEOTIDE SEQUENCE [LARGE SCALE GENOMIC DNA]</scope>
    <source>
        <strain evidence="10 11">NRRL 1564</strain>
    </source>
</reference>
<dbReference type="SMART" id="SM00174">
    <property type="entry name" value="RHO"/>
    <property type="match status" value="1"/>
</dbReference>
<evidence type="ECO:0000256" key="6">
    <source>
        <dbReference type="ARBA" id="ARBA00023134"/>
    </source>
</evidence>
<evidence type="ECO:0000256" key="7">
    <source>
        <dbReference type="ARBA" id="ARBA00023136"/>
    </source>
</evidence>
<dbReference type="PROSITE" id="PS51420">
    <property type="entry name" value="RHO"/>
    <property type="match status" value="1"/>
</dbReference>
<keyword evidence="6" id="KW-0342">GTP-binding</keyword>
<dbReference type="EMBL" id="KZ303510">
    <property type="protein sequence ID" value="PIA15060.1"/>
    <property type="molecule type" value="Genomic_DNA"/>
</dbReference>
<dbReference type="Pfam" id="PF00071">
    <property type="entry name" value="Ras"/>
    <property type="match status" value="1"/>
</dbReference>
<comment type="subcellular location">
    <subcellularLocation>
        <location evidence="1">Cell membrane</location>
        <topology evidence="1">Lipid-anchor</topology>
        <orientation evidence="1">Cytoplasmic side</orientation>
    </subcellularLocation>
</comment>
<evidence type="ECO:0000256" key="1">
    <source>
        <dbReference type="ARBA" id="ARBA00004342"/>
    </source>
</evidence>
<dbReference type="GO" id="GO:0003924">
    <property type="term" value="F:GTPase activity"/>
    <property type="evidence" value="ECO:0007669"/>
    <property type="project" value="InterPro"/>
</dbReference>
<dbReference type="CDD" id="cd00157">
    <property type="entry name" value="Rho"/>
    <property type="match status" value="1"/>
</dbReference>
<dbReference type="SMART" id="SM00175">
    <property type="entry name" value="RAB"/>
    <property type="match status" value="1"/>
</dbReference>
<dbReference type="PROSITE" id="PS51421">
    <property type="entry name" value="RAS"/>
    <property type="match status" value="1"/>
</dbReference>